<dbReference type="KEGG" id="avn:Avin_20540"/>
<dbReference type="InterPro" id="IPR001584">
    <property type="entry name" value="Integrase_cat-core"/>
</dbReference>
<dbReference type="HOGENOM" id="CLU_027402_4_2_6"/>
<evidence type="ECO:0000313" key="10">
    <source>
        <dbReference type="Proteomes" id="UP000002424"/>
    </source>
</evidence>
<evidence type="ECO:0000256" key="1">
    <source>
        <dbReference type="ARBA" id="ARBA00022578"/>
    </source>
</evidence>
<dbReference type="InterPro" id="IPR025948">
    <property type="entry name" value="HTH-like_dom"/>
</dbReference>
<dbReference type="KEGG" id="avn:Avin_41860"/>
<reference evidence="8 10" key="1">
    <citation type="journal article" date="2009" name="J. Bacteriol.">
        <title>Genome sequence of Azotobacter vinelandii, an obligate aerobe specialized to support diverse anaerobic metabolic processes.</title>
        <authorList>
            <person name="Setubal J.C."/>
            <person name="dos Santos P."/>
            <person name="Goldman B.S."/>
            <person name="Ertesvag H."/>
            <person name="Espin G."/>
            <person name="Rubio L.M."/>
            <person name="Valla S."/>
            <person name="Almeida N.F."/>
            <person name="Balasubramanian D."/>
            <person name="Cromes L."/>
            <person name="Curatti L."/>
            <person name="Du Z."/>
            <person name="Godsy E."/>
            <person name="Goodner B."/>
            <person name="Hellner-Burris K."/>
            <person name="Hernandez J.A."/>
            <person name="Houmiel K."/>
            <person name="Imperial J."/>
            <person name="Kennedy C."/>
            <person name="Larson T.J."/>
            <person name="Latreille P."/>
            <person name="Ligon L.S."/>
            <person name="Lu J."/>
            <person name="Maerk M."/>
            <person name="Miller N.M."/>
            <person name="Norton S."/>
            <person name="O'Carroll I.P."/>
            <person name="Paulsen I."/>
            <person name="Raulfs E.C."/>
            <person name="Roemer R."/>
            <person name="Rosser J."/>
            <person name="Segura D."/>
            <person name="Slater S."/>
            <person name="Stricklin S.L."/>
            <person name="Studholme D.J."/>
            <person name="Sun J."/>
            <person name="Viana C.J."/>
            <person name="Wallin E."/>
            <person name="Wang B."/>
            <person name="Wheeler C."/>
            <person name="Zhu H."/>
            <person name="Dean D.R."/>
            <person name="Dixon R."/>
            <person name="Wood D."/>
        </authorList>
    </citation>
    <scope>NUCLEOTIDE SEQUENCE [LARGE SCALE GENOMIC DNA]</scope>
    <source>
        <strain evidence="8">DJ</strain>
        <strain evidence="10">DJ / ATCC BAA-1303</strain>
    </source>
</reference>
<keyword evidence="2" id="KW-0238">DNA-binding</keyword>
<dbReference type="InterPro" id="IPR048020">
    <property type="entry name" value="Transpos_IS3"/>
</dbReference>
<dbReference type="PANTHER" id="PTHR46889:SF6">
    <property type="entry name" value="TRANSPOSASE INSF FOR INSERTION SEQUENCE IS3B"/>
    <property type="match status" value="1"/>
</dbReference>
<dbReference type="EMBL" id="CP001157">
    <property type="protein sequence ID" value="ACO80314.1"/>
    <property type="molecule type" value="Genomic_DNA"/>
</dbReference>
<dbReference type="AlphaFoldDB" id="C1DE79"/>
<dbReference type="KEGG" id="avn:Avin_16550"/>
<protein>
    <submittedName>
        <fullName evidence="8">Integrase, catalytic domain-containing protein</fullName>
    </submittedName>
</protein>
<evidence type="ECO:0000259" key="5">
    <source>
        <dbReference type="PROSITE" id="PS50994"/>
    </source>
</evidence>
<comment type="similarity">
    <text evidence="4">Belongs to the transposase IS3/IS150/IS904 family.</text>
</comment>
<feature type="domain" description="Integrase catalytic" evidence="5">
    <location>
        <begin position="122"/>
        <end position="284"/>
    </location>
</feature>
<evidence type="ECO:0000313" key="9">
    <source>
        <dbReference type="EMBL" id="ACO80314.1"/>
    </source>
</evidence>
<dbReference type="InterPro" id="IPR050900">
    <property type="entry name" value="Transposase_IS3/IS150/IS904"/>
</dbReference>
<dbReference type="InterPro" id="IPR012337">
    <property type="entry name" value="RNaseH-like_sf"/>
</dbReference>
<dbReference type="InterPro" id="IPR036397">
    <property type="entry name" value="RNaseH_sf"/>
</dbReference>
<dbReference type="FunFam" id="3.30.420.10:FF:000030">
    <property type="entry name" value="IS3, transposase orfB"/>
    <property type="match status" value="1"/>
</dbReference>
<dbReference type="EnsemblBacteria" id="ACO80187">
    <property type="protein sequence ID" value="ACO80187"/>
    <property type="gene ID" value="Avin_40520"/>
</dbReference>
<dbReference type="Pfam" id="PF13276">
    <property type="entry name" value="HTH_21"/>
    <property type="match status" value="1"/>
</dbReference>
<keyword evidence="1" id="KW-0815">Transposition</keyword>
<dbReference type="Gene3D" id="3.30.420.10">
    <property type="entry name" value="Ribonuclease H-like superfamily/Ribonuclease H"/>
    <property type="match status" value="1"/>
</dbReference>
<dbReference type="EMBL" id="CP001157">
    <property type="protein sequence ID" value="ACO77868.1"/>
    <property type="molecule type" value="Genomic_DNA"/>
</dbReference>
<dbReference type="GO" id="GO:0032196">
    <property type="term" value="P:transposition"/>
    <property type="evidence" value="ECO:0007669"/>
    <property type="project" value="UniProtKB-KW"/>
</dbReference>
<dbReference type="NCBIfam" id="NF033516">
    <property type="entry name" value="transpos_IS3"/>
    <property type="match status" value="1"/>
</dbReference>
<dbReference type="PANTHER" id="PTHR46889">
    <property type="entry name" value="TRANSPOSASE INSF FOR INSERTION SEQUENCE IS3B-RELATED"/>
    <property type="match status" value="1"/>
</dbReference>
<proteinExistence type="inferred from homology"/>
<dbReference type="eggNOG" id="COG2801">
    <property type="taxonomic scope" value="Bacteria"/>
</dbReference>
<evidence type="ECO:0000313" key="6">
    <source>
        <dbReference type="EMBL" id="ACO77868.1"/>
    </source>
</evidence>
<dbReference type="Pfam" id="PF13333">
    <property type="entry name" value="rve_2"/>
    <property type="match status" value="1"/>
</dbReference>
<dbReference type="SUPFAM" id="SSF53098">
    <property type="entry name" value="Ribonuclease H-like"/>
    <property type="match status" value="1"/>
</dbReference>
<dbReference type="EnsemblBacteria" id="ACO80314">
    <property type="protein sequence ID" value="ACO80314"/>
    <property type="gene ID" value="Avin_41860"/>
</dbReference>
<dbReference type="PROSITE" id="PS50994">
    <property type="entry name" value="INTEGRASE"/>
    <property type="match status" value="1"/>
</dbReference>
<dbReference type="EMBL" id="CP001157">
    <property type="protein sequence ID" value="ACO80187.1"/>
    <property type="molecule type" value="Genomic_DNA"/>
</dbReference>
<dbReference type="EnsemblBacteria" id="ACO77868">
    <property type="protein sequence ID" value="ACO77868"/>
    <property type="gene ID" value="Avin_16550"/>
</dbReference>
<gene>
    <name evidence="6" type="ordered locus">Avin_16550</name>
    <name evidence="7" type="ordered locus">Avin_20540</name>
    <name evidence="8" type="ordered locus">Avin_40520</name>
    <name evidence="9" type="ordered locus">Avin_41860</name>
</gene>
<evidence type="ECO:0000313" key="7">
    <source>
        <dbReference type="EMBL" id="ACO78257.1"/>
    </source>
</evidence>
<name>C1DE79_AZOVD</name>
<accession>C1DE79</accession>
<evidence type="ECO:0000256" key="2">
    <source>
        <dbReference type="ARBA" id="ARBA00023125"/>
    </source>
</evidence>
<keyword evidence="10" id="KW-1185">Reference proteome</keyword>
<organism evidence="8 10">
    <name type="scientific">Azotobacter vinelandii (strain DJ / ATCC BAA-1303)</name>
    <dbReference type="NCBI Taxonomy" id="322710"/>
    <lineage>
        <taxon>Bacteria</taxon>
        <taxon>Pseudomonadati</taxon>
        <taxon>Pseudomonadota</taxon>
        <taxon>Gammaproteobacteria</taxon>
        <taxon>Pseudomonadales</taxon>
        <taxon>Pseudomonadaceae</taxon>
        <taxon>Azotobacter</taxon>
    </lineage>
</organism>
<dbReference type="Proteomes" id="UP000002424">
    <property type="component" value="Chromosome"/>
</dbReference>
<dbReference type="KEGG" id="avn:Avin_40520"/>
<dbReference type="EnsemblBacteria" id="ACO78257">
    <property type="protein sequence ID" value="ACO78257"/>
    <property type="gene ID" value="Avin_20540"/>
</dbReference>
<sequence length="286" mass="33068">MKYAFMQAHTRQFPLKVMCRVLGIARSGYYAWCSRTLSKRRQQQTQLDRLVAQAYHERKGRSGAPRLCLDLKASGLPCNRKTVAASMRRQGLRARAARKFKATTNSRHSLPVADNLLRQDFTAAAPNRKWVGDMTYLRTEEGWLYLAVIIDLYSRRVIGWAMNERMTAELACDALRMALWRRKQPQGVIVHTDRGSQYCSAAYRELLRAHRLRGSMSAKGNCYDNACAESFFHSLKVECIHGERFGTHAQMRQTVFEYIETDYNRQRRHSTLGYISPEAFEARMRA</sequence>
<dbReference type="Pfam" id="PF00665">
    <property type="entry name" value="rve"/>
    <property type="match status" value="1"/>
</dbReference>
<evidence type="ECO:0000313" key="8">
    <source>
        <dbReference type="EMBL" id="ACO80187.1"/>
    </source>
</evidence>
<dbReference type="GO" id="GO:0015074">
    <property type="term" value="P:DNA integration"/>
    <property type="evidence" value="ECO:0007669"/>
    <property type="project" value="InterPro"/>
</dbReference>
<dbReference type="EMBL" id="CP001157">
    <property type="protein sequence ID" value="ACO78257.1"/>
    <property type="molecule type" value="Genomic_DNA"/>
</dbReference>
<evidence type="ECO:0000256" key="3">
    <source>
        <dbReference type="ARBA" id="ARBA00037276"/>
    </source>
</evidence>
<dbReference type="GO" id="GO:0003677">
    <property type="term" value="F:DNA binding"/>
    <property type="evidence" value="ECO:0007669"/>
    <property type="project" value="UniProtKB-KW"/>
</dbReference>
<evidence type="ECO:0000256" key="4">
    <source>
        <dbReference type="ARBA" id="ARBA00043964"/>
    </source>
</evidence>
<comment type="function">
    <text evidence="3">Involved in the transposition of the insertion sequence IS3.</text>
</comment>